<reference evidence="1" key="1">
    <citation type="journal article" date="2014" name="Front. Microbiol.">
        <title>High frequency of phylogenetically diverse reductive dehalogenase-homologous genes in deep subseafloor sedimentary metagenomes.</title>
        <authorList>
            <person name="Kawai M."/>
            <person name="Futagami T."/>
            <person name="Toyoda A."/>
            <person name="Takaki Y."/>
            <person name="Nishi S."/>
            <person name="Hori S."/>
            <person name="Arai W."/>
            <person name="Tsubouchi T."/>
            <person name="Morono Y."/>
            <person name="Uchiyama I."/>
            <person name="Ito T."/>
            <person name="Fujiyama A."/>
            <person name="Inagaki F."/>
            <person name="Takami H."/>
        </authorList>
    </citation>
    <scope>NUCLEOTIDE SEQUENCE</scope>
    <source>
        <strain evidence="1">Expedition CK06-06</strain>
    </source>
</reference>
<comment type="caution">
    <text evidence="1">The sequence shown here is derived from an EMBL/GenBank/DDBJ whole genome shotgun (WGS) entry which is preliminary data.</text>
</comment>
<dbReference type="Pfam" id="PF13620">
    <property type="entry name" value="CarboxypepD_reg"/>
    <property type="match status" value="1"/>
</dbReference>
<accession>X1S3W5</accession>
<gene>
    <name evidence="1" type="ORF">S12H4_15522</name>
</gene>
<evidence type="ECO:0000313" key="1">
    <source>
        <dbReference type="EMBL" id="GAI87578.1"/>
    </source>
</evidence>
<dbReference type="Gene3D" id="2.60.40.1120">
    <property type="entry name" value="Carboxypeptidase-like, regulatory domain"/>
    <property type="match status" value="1"/>
</dbReference>
<evidence type="ECO:0008006" key="2">
    <source>
        <dbReference type="Google" id="ProtNLM"/>
    </source>
</evidence>
<dbReference type="InterPro" id="IPR008969">
    <property type="entry name" value="CarboxyPept-like_regulatory"/>
</dbReference>
<sequence length="220" mass="24865">WNDEELAYDGWIDTRAEVVDVGTQSWSPYLELTIEPTEISAVRWWGSSPVSPKTVQVDVRHYDGTYHNIYEGGAVIMWDDGLPIPGGAQVISGARIRFYNPARTIRMKFRVNEFEFFGAGEPPEPPIPPPTTKLFGRVTDRYTGAPIAGATGKVYQDYDTKTADYPLVTDEQGYYEILDMLYDVDRTLMVIYADGYVTYTNENVPISEGDNQLNVRMVPE</sequence>
<name>X1S3W5_9ZZZZ</name>
<dbReference type="SUPFAM" id="SSF49464">
    <property type="entry name" value="Carboxypeptidase regulatory domain-like"/>
    <property type="match status" value="1"/>
</dbReference>
<organism evidence="1">
    <name type="scientific">marine sediment metagenome</name>
    <dbReference type="NCBI Taxonomy" id="412755"/>
    <lineage>
        <taxon>unclassified sequences</taxon>
        <taxon>metagenomes</taxon>
        <taxon>ecological metagenomes</taxon>
    </lineage>
</organism>
<protein>
    <recommendedName>
        <fullName evidence="2">Carboxypeptidase regulatory-like domain-containing protein</fullName>
    </recommendedName>
</protein>
<dbReference type="AlphaFoldDB" id="X1S3W5"/>
<dbReference type="EMBL" id="BARW01007463">
    <property type="protein sequence ID" value="GAI87578.1"/>
    <property type="molecule type" value="Genomic_DNA"/>
</dbReference>
<feature type="non-terminal residue" evidence="1">
    <location>
        <position position="1"/>
    </location>
</feature>
<proteinExistence type="predicted"/>